<dbReference type="EMBL" id="VIIS01000204">
    <property type="protein sequence ID" value="KAF0311948.1"/>
    <property type="molecule type" value="Genomic_DNA"/>
</dbReference>
<dbReference type="Proteomes" id="UP000440578">
    <property type="component" value="Unassembled WGS sequence"/>
</dbReference>
<organism evidence="1 2">
    <name type="scientific">Amphibalanus amphitrite</name>
    <name type="common">Striped barnacle</name>
    <name type="synonym">Balanus amphitrite</name>
    <dbReference type="NCBI Taxonomy" id="1232801"/>
    <lineage>
        <taxon>Eukaryota</taxon>
        <taxon>Metazoa</taxon>
        <taxon>Ecdysozoa</taxon>
        <taxon>Arthropoda</taxon>
        <taxon>Crustacea</taxon>
        <taxon>Multicrustacea</taxon>
        <taxon>Cirripedia</taxon>
        <taxon>Thoracica</taxon>
        <taxon>Thoracicalcarea</taxon>
        <taxon>Balanomorpha</taxon>
        <taxon>Balanoidea</taxon>
        <taxon>Balanidae</taxon>
        <taxon>Amphibalaninae</taxon>
        <taxon>Amphibalanus</taxon>
    </lineage>
</organism>
<evidence type="ECO:0000313" key="2">
    <source>
        <dbReference type="Proteomes" id="UP000440578"/>
    </source>
</evidence>
<proteinExistence type="predicted"/>
<name>A0A6A4X9Y0_AMPAM</name>
<evidence type="ECO:0000313" key="1">
    <source>
        <dbReference type="EMBL" id="KAF0311948.1"/>
    </source>
</evidence>
<gene>
    <name evidence="1" type="ORF">FJT64_017266</name>
</gene>
<dbReference type="AlphaFoldDB" id="A0A6A4X9Y0"/>
<keyword evidence="2" id="KW-1185">Reference proteome</keyword>
<comment type="caution">
    <text evidence="1">The sequence shown here is derived from an EMBL/GenBank/DDBJ whole genome shotgun (WGS) entry which is preliminary data.</text>
</comment>
<accession>A0A6A4X9Y0</accession>
<protein>
    <submittedName>
        <fullName evidence="1">Uncharacterized protein</fullName>
    </submittedName>
</protein>
<sequence>MAAVGTPASSPPLDCSRALARSHTVPDLRDRDLIAKDSGVLSEDPSLVQSEAATEDLAPVGADPGAGGDRAVAAAAAAAGGAKALRAKRTTLMQHYYPERGWGWVVVACAVVVQVLCHGLHTGYGAVAVQTTREFGASELATGEYPLEETSRQS</sequence>
<reference evidence="1 2" key="1">
    <citation type="submission" date="2019-07" db="EMBL/GenBank/DDBJ databases">
        <title>Draft genome assembly of a fouling barnacle, Amphibalanus amphitrite (Darwin, 1854): The first reference genome for Thecostraca.</title>
        <authorList>
            <person name="Kim W."/>
        </authorList>
    </citation>
    <scope>NUCLEOTIDE SEQUENCE [LARGE SCALE GENOMIC DNA]</scope>
    <source>
        <strain evidence="1">SNU_AA5</strain>
        <tissue evidence="1">Soma without cirri and trophi</tissue>
    </source>
</reference>